<dbReference type="VEuPathDB" id="VectorBase:BGLAX_030296"/>
<evidence type="ECO:0000313" key="3">
    <source>
        <dbReference type="Proteomes" id="UP000076420"/>
    </source>
</evidence>
<dbReference type="Proteomes" id="UP000076420">
    <property type="component" value="Unassembled WGS sequence"/>
</dbReference>
<evidence type="ECO:0008006" key="4">
    <source>
        <dbReference type="Google" id="ProtNLM"/>
    </source>
</evidence>
<organism evidence="2 3">
    <name type="scientific">Biomphalaria glabrata</name>
    <name type="common">Bloodfluke planorb</name>
    <name type="synonym">Freshwater snail</name>
    <dbReference type="NCBI Taxonomy" id="6526"/>
    <lineage>
        <taxon>Eukaryota</taxon>
        <taxon>Metazoa</taxon>
        <taxon>Spiralia</taxon>
        <taxon>Lophotrochozoa</taxon>
        <taxon>Mollusca</taxon>
        <taxon>Gastropoda</taxon>
        <taxon>Heterobranchia</taxon>
        <taxon>Euthyneura</taxon>
        <taxon>Panpulmonata</taxon>
        <taxon>Hygrophila</taxon>
        <taxon>Lymnaeoidea</taxon>
        <taxon>Planorbidae</taxon>
        <taxon>Biomphalaria</taxon>
    </lineage>
</organism>
<feature type="signal peptide" evidence="1">
    <location>
        <begin position="1"/>
        <end position="20"/>
    </location>
</feature>
<accession>A0A2C9KA30</accession>
<dbReference type="Gene3D" id="2.60.40.60">
    <property type="entry name" value="Cadherins"/>
    <property type="match status" value="1"/>
</dbReference>
<dbReference type="GO" id="GO:0005509">
    <property type="term" value="F:calcium ion binding"/>
    <property type="evidence" value="ECO:0007669"/>
    <property type="project" value="InterPro"/>
</dbReference>
<sequence>MAIITKHLLISYCLFISVESQSNRPPTVNSLNYYFPVFENATTGSLIYQFNATDPDNDVLTFSFGSSDTDSLVNVTQLSSSGNIYTCGLFLKTQLDRDNVSMLT</sequence>
<keyword evidence="1" id="KW-0732">Signal</keyword>
<reference evidence="2" key="1">
    <citation type="submission" date="2020-05" db="UniProtKB">
        <authorList>
            <consortium name="EnsemblMetazoa"/>
        </authorList>
    </citation>
    <scope>IDENTIFICATION</scope>
    <source>
        <strain evidence="2">BB02</strain>
    </source>
</reference>
<name>A0A2C9KA30_BIOGL</name>
<dbReference type="SUPFAM" id="SSF49313">
    <property type="entry name" value="Cadherin-like"/>
    <property type="match status" value="1"/>
</dbReference>
<dbReference type="OrthoDB" id="6510378at2759"/>
<feature type="chain" id="PRO_5012948601" description="Cadherin domain-containing protein" evidence="1">
    <location>
        <begin position="21"/>
        <end position="104"/>
    </location>
</feature>
<protein>
    <recommendedName>
        <fullName evidence="4">Cadherin domain-containing protein</fullName>
    </recommendedName>
</protein>
<evidence type="ECO:0000313" key="2">
    <source>
        <dbReference type="EnsemblMetazoa" id="BGLB016870-PA"/>
    </source>
</evidence>
<dbReference type="EnsemblMetazoa" id="BGLB016870-RA">
    <property type="protein sequence ID" value="BGLB016870-PA"/>
    <property type="gene ID" value="BGLB016870"/>
</dbReference>
<dbReference type="KEGG" id="bgt:106062749"/>
<evidence type="ECO:0000256" key="1">
    <source>
        <dbReference type="SAM" id="SignalP"/>
    </source>
</evidence>
<proteinExistence type="predicted"/>
<dbReference type="GO" id="GO:0016020">
    <property type="term" value="C:membrane"/>
    <property type="evidence" value="ECO:0007669"/>
    <property type="project" value="InterPro"/>
</dbReference>
<gene>
    <name evidence="2" type="primary">106062749</name>
</gene>
<dbReference type="AlphaFoldDB" id="A0A2C9KA30"/>
<dbReference type="VEuPathDB" id="VectorBase:BGLB016870"/>
<dbReference type="InterPro" id="IPR015919">
    <property type="entry name" value="Cadherin-like_sf"/>
</dbReference>
<dbReference type="CDD" id="cd11304">
    <property type="entry name" value="Cadherin_repeat"/>
    <property type="match status" value="1"/>
</dbReference>